<gene>
    <name evidence="1" type="ORF">QE380_002775</name>
</gene>
<protein>
    <submittedName>
        <fullName evidence="1">Uncharacterized protein</fullName>
    </submittedName>
</protein>
<keyword evidence="2" id="KW-1185">Reference proteome</keyword>
<evidence type="ECO:0000313" key="1">
    <source>
        <dbReference type="EMBL" id="MDQ1209852.1"/>
    </source>
</evidence>
<organism evidence="1 2">
    <name type="scientific">Acinetobacter baylyi</name>
    <dbReference type="NCBI Taxonomy" id="202950"/>
    <lineage>
        <taxon>Bacteria</taxon>
        <taxon>Pseudomonadati</taxon>
        <taxon>Pseudomonadota</taxon>
        <taxon>Gammaproteobacteria</taxon>
        <taxon>Moraxellales</taxon>
        <taxon>Moraxellaceae</taxon>
        <taxon>Acinetobacter</taxon>
    </lineage>
</organism>
<evidence type="ECO:0000313" key="2">
    <source>
        <dbReference type="Proteomes" id="UP001233360"/>
    </source>
</evidence>
<dbReference type="Proteomes" id="UP001233360">
    <property type="component" value="Unassembled WGS sequence"/>
</dbReference>
<dbReference type="EMBL" id="JAUTBK010000002">
    <property type="protein sequence ID" value="MDQ1209852.1"/>
    <property type="molecule type" value="Genomic_DNA"/>
</dbReference>
<sequence>MAFDLVHYFSEQSMLQKPELLSTYPLNLRQEYIFDLNALILGKLIKLWRKDNNRLYKEIHTIDALYIQEVSRHLTTSPQNQSPLDKKQLEQTISEILLLQLTELKQLDQTGNLGKIGLNELFTGQIEHLSGQADDWVWSTNQLTELLGSKPKIQEDISLDETMKEFNQMVHTAHHDTDNHTIDSHSLEPLQEVVPTWSRIVAPLVALAVLVFLYIQYGHLVG</sequence>
<name>A0ABU0UZ69_ACIBI</name>
<proteinExistence type="predicted"/>
<comment type="caution">
    <text evidence="1">The sequence shown here is derived from an EMBL/GenBank/DDBJ whole genome shotgun (WGS) entry which is preliminary data.</text>
</comment>
<reference evidence="1 2" key="1">
    <citation type="submission" date="2023-07" db="EMBL/GenBank/DDBJ databases">
        <title>Functional and genomic diversity of the sorghum phyllosphere microbiome.</title>
        <authorList>
            <person name="Shade A."/>
        </authorList>
    </citation>
    <scope>NUCLEOTIDE SEQUENCE [LARGE SCALE GENOMIC DNA]</scope>
    <source>
        <strain evidence="1 2">SORGH_AS_0887</strain>
    </source>
</reference>
<dbReference type="RefSeq" id="WP_307004366.1">
    <property type="nucleotide sequence ID" value="NZ_JAUTBK010000002.1"/>
</dbReference>
<accession>A0ABU0UZ69</accession>